<protein>
    <recommendedName>
        <fullName evidence="5">Secreted protein</fullName>
    </recommendedName>
</protein>
<reference evidence="3 4" key="1">
    <citation type="submission" date="2019-05" db="EMBL/GenBank/DDBJ databases">
        <title>Another draft genome of Portunus trituberculatus and its Hox gene families provides insights of decapod evolution.</title>
        <authorList>
            <person name="Jeong J.-H."/>
            <person name="Song I."/>
            <person name="Kim S."/>
            <person name="Choi T."/>
            <person name="Kim D."/>
            <person name="Ryu S."/>
            <person name="Kim W."/>
        </authorList>
    </citation>
    <scope>NUCLEOTIDE SEQUENCE [LARGE SCALE GENOMIC DNA]</scope>
    <source>
        <tissue evidence="3">Muscle</tissue>
    </source>
</reference>
<comment type="caution">
    <text evidence="3">The sequence shown here is derived from an EMBL/GenBank/DDBJ whole genome shotgun (WGS) entry which is preliminary data.</text>
</comment>
<keyword evidence="2" id="KW-0732">Signal</keyword>
<sequence>MFSADKYLPLILLLLLLFRSSPILLLSPLSSLVPSSSNLQFSFRYPHTKVSSKWTTSTKTHCLISIGEKEAPLDAPHPGHSSPHQELRDGTPYTPPA</sequence>
<dbReference type="AlphaFoldDB" id="A0A5B7K592"/>
<evidence type="ECO:0000313" key="4">
    <source>
        <dbReference type="Proteomes" id="UP000324222"/>
    </source>
</evidence>
<accession>A0A5B7K592</accession>
<feature type="region of interest" description="Disordered" evidence="1">
    <location>
        <begin position="71"/>
        <end position="97"/>
    </location>
</feature>
<organism evidence="3 4">
    <name type="scientific">Portunus trituberculatus</name>
    <name type="common">Swimming crab</name>
    <name type="synonym">Neptunus trituberculatus</name>
    <dbReference type="NCBI Taxonomy" id="210409"/>
    <lineage>
        <taxon>Eukaryota</taxon>
        <taxon>Metazoa</taxon>
        <taxon>Ecdysozoa</taxon>
        <taxon>Arthropoda</taxon>
        <taxon>Crustacea</taxon>
        <taxon>Multicrustacea</taxon>
        <taxon>Malacostraca</taxon>
        <taxon>Eumalacostraca</taxon>
        <taxon>Eucarida</taxon>
        <taxon>Decapoda</taxon>
        <taxon>Pleocyemata</taxon>
        <taxon>Brachyura</taxon>
        <taxon>Eubrachyura</taxon>
        <taxon>Portunoidea</taxon>
        <taxon>Portunidae</taxon>
        <taxon>Portuninae</taxon>
        <taxon>Portunus</taxon>
    </lineage>
</organism>
<evidence type="ECO:0000256" key="2">
    <source>
        <dbReference type="SAM" id="SignalP"/>
    </source>
</evidence>
<gene>
    <name evidence="3" type="ORF">E2C01_101259</name>
</gene>
<evidence type="ECO:0008006" key="5">
    <source>
        <dbReference type="Google" id="ProtNLM"/>
    </source>
</evidence>
<feature type="signal peptide" evidence="2">
    <location>
        <begin position="1"/>
        <end position="25"/>
    </location>
</feature>
<evidence type="ECO:0000313" key="3">
    <source>
        <dbReference type="EMBL" id="MPD05512.1"/>
    </source>
</evidence>
<keyword evidence="4" id="KW-1185">Reference proteome</keyword>
<name>A0A5B7K592_PORTR</name>
<proteinExistence type="predicted"/>
<evidence type="ECO:0000256" key="1">
    <source>
        <dbReference type="SAM" id="MobiDB-lite"/>
    </source>
</evidence>
<dbReference type="Proteomes" id="UP000324222">
    <property type="component" value="Unassembled WGS sequence"/>
</dbReference>
<feature type="chain" id="PRO_5022817312" description="Secreted protein" evidence="2">
    <location>
        <begin position="26"/>
        <end position="97"/>
    </location>
</feature>
<dbReference type="EMBL" id="VSRR010146366">
    <property type="protein sequence ID" value="MPD05512.1"/>
    <property type="molecule type" value="Genomic_DNA"/>
</dbReference>